<evidence type="ECO:0000259" key="1">
    <source>
        <dbReference type="PROSITE" id="PS50943"/>
    </source>
</evidence>
<dbReference type="Pfam" id="PF13744">
    <property type="entry name" value="HTH_37"/>
    <property type="match status" value="1"/>
</dbReference>
<dbReference type="SUPFAM" id="SSF47413">
    <property type="entry name" value="lambda repressor-like DNA-binding domains"/>
    <property type="match status" value="1"/>
</dbReference>
<proteinExistence type="predicted"/>
<dbReference type="InterPro" id="IPR001387">
    <property type="entry name" value="Cro/C1-type_HTH"/>
</dbReference>
<reference evidence="2 3" key="1">
    <citation type="submission" date="2018-04" db="EMBL/GenBank/DDBJ databases">
        <authorList>
            <person name="Go L.Y."/>
            <person name="Mitchell J.A."/>
        </authorList>
    </citation>
    <scope>NUCLEOTIDE SEQUENCE [LARGE SCALE GENOMIC DNA]</scope>
    <source>
        <strain evidence="2">ULC066bin1</strain>
    </source>
</reference>
<gene>
    <name evidence="2" type="ORF">DCF19_03530</name>
</gene>
<dbReference type="CDD" id="cd00093">
    <property type="entry name" value="HTH_XRE"/>
    <property type="match status" value="1"/>
</dbReference>
<reference evidence="2 3" key="2">
    <citation type="submission" date="2018-06" db="EMBL/GenBank/DDBJ databases">
        <title>Metagenomic assembly of (sub)arctic Cyanobacteria and their associated microbiome from non-axenic cultures.</title>
        <authorList>
            <person name="Baurain D."/>
        </authorList>
    </citation>
    <scope>NUCLEOTIDE SEQUENCE [LARGE SCALE GENOMIC DNA]</scope>
    <source>
        <strain evidence="2">ULC066bin1</strain>
    </source>
</reference>
<dbReference type="SMART" id="SM00530">
    <property type="entry name" value="HTH_XRE"/>
    <property type="match status" value="1"/>
</dbReference>
<dbReference type="PROSITE" id="PS50943">
    <property type="entry name" value="HTH_CROC1"/>
    <property type="match status" value="1"/>
</dbReference>
<organism evidence="2 3">
    <name type="scientific">Pseudanabaena frigida</name>
    <dbReference type="NCBI Taxonomy" id="945775"/>
    <lineage>
        <taxon>Bacteria</taxon>
        <taxon>Bacillati</taxon>
        <taxon>Cyanobacteriota</taxon>
        <taxon>Cyanophyceae</taxon>
        <taxon>Pseudanabaenales</taxon>
        <taxon>Pseudanabaenaceae</taxon>
        <taxon>Pseudanabaena</taxon>
    </lineage>
</organism>
<dbReference type="InterPro" id="IPR010982">
    <property type="entry name" value="Lambda_DNA-bd_dom_sf"/>
</dbReference>
<dbReference type="InterPro" id="IPR039554">
    <property type="entry name" value="HigA2-like_HTH"/>
</dbReference>
<dbReference type="AlphaFoldDB" id="A0A2W4WF40"/>
<evidence type="ECO:0000313" key="2">
    <source>
        <dbReference type="EMBL" id="PZO43713.1"/>
    </source>
</evidence>
<protein>
    <submittedName>
        <fullName evidence="2">Transcriptional regulator</fullName>
    </submittedName>
</protein>
<dbReference type="GO" id="GO:0003677">
    <property type="term" value="F:DNA binding"/>
    <property type="evidence" value="ECO:0007669"/>
    <property type="project" value="InterPro"/>
</dbReference>
<comment type="caution">
    <text evidence="2">The sequence shown here is derived from an EMBL/GenBank/DDBJ whole genome shotgun (WGS) entry which is preliminary data.</text>
</comment>
<name>A0A2W4WF40_9CYAN</name>
<dbReference type="Proteomes" id="UP000249467">
    <property type="component" value="Unassembled WGS sequence"/>
</dbReference>
<dbReference type="Gene3D" id="1.10.260.40">
    <property type="entry name" value="lambda repressor-like DNA-binding domains"/>
    <property type="match status" value="1"/>
</dbReference>
<sequence length="107" mass="12182">MVIKFYESPFHAIEEPEIASKSVLKADLTIMIRDIIENRGWTQKEAAERLAVTQPRVSDIVNGKIDKFTLDMLFSMLDKLGFRTEFTFSSLESASIKIQTRDLAKVA</sequence>
<evidence type="ECO:0000313" key="3">
    <source>
        <dbReference type="Proteomes" id="UP000249467"/>
    </source>
</evidence>
<dbReference type="EMBL" id="QBML01000004">
    <property type="protein sequence ID" value="PZO43713.1"/>
    <property type="molecule type" value="Genomic_DNA"/>
</dbReference>
<feature type="domain" description="HTH cro/C1-type" evidence="1">
    <location>
        <begin position="32"/>
        <end position="91"/>
    </location>
</feature>
<accession>A0A2W4WF40</accession>